<feature type="region of interest" description="Disordered" evidence="2">
    <location>
        <begin position="415"/>
        <end position="437"/>
    </location>
</feature>
<dbReference type="GeneID" id="31013189"/>
<keyword evidence="1" id="KW-0175">Coiled coil</keyword>
<feature type="region of interest" description="Disordered" evidence="2">
    <location>
        <begin position="131"/>
        <end position="152"/>
    </location>
</feature>
<protein>
    <submittedName>
        <fullName evidence="3">Uncharacterized protein</fullName>
    </submittedName>
</protein>
<evidence type="ECO:0000256" key="2">
    <source>
        <dbReference type="SAM" id="MobiDB-lite"/>
    </source>
</evidence>
<reference evidence="3 4" key="1">
    <citation type="submission" date="2016-10" db="EMBL/GenBank/DDBJ databases">
        <title>Proteomics and genomics reveal pathogen-plant mechanisms compatible with a hemibiotrophic lifestyle of Diplodia corticola.</title>
        <authorList>
            <person name="Fernandes I."/>
            <person name="De Jonge R."/>
            <person name="Van De Peer Y."/>
            <person name="Devreese B."/>
            <person name="Alves A."/>
            <person name="Esteves A.C."/>
        </authorList>
    </citation>
    <scope>NUCLEOTIDE SEQUENCE [LARGE SCALE GENOMIC DNA]</scope>
    <source>
        <strain evidence="3 4">CBS 112549</strain>
    </source>
</reference>
<feature type="compositionally biased region" description="Low complexity" evidence="2">
    <location>
        <begin position="131"/>
        <end position="143"/>
    </location>
</feature>
<organism evidence="3 4">
    <name type="scientific">Diplodia corticola</name>
    <dbReference type="NCBI Taxonomy" id="236234"/>
    <lineage>
        <taxon>Eukaryota</taxon>
        <taxon>Fungi</taxon>
        <taxon>Dikarya</taxon>
        <taxon>Ascomycota</taxon>
        <taxon>Pezizomycotina</taxon>
        <taxon>Dothideomycetes</taxon>
        <taxon>Dothideomycetes incertae sedis</taxon>
        <taxon>Botryosphaeriales</taxon>
        <taxon>Botryosphaeriaceae</taxon>
        <taxon>Diplodia</taxon>
    </lineage>
</organism>
<proteinExistence type="predicted"/>
<dbReference type="AlphaFoldDB" id="A0A1J9S309"/>
<evidence type="ECO:0000313" key="4">
    <source>
        <dbReference type="Proteomes" id="UP000183809"/>
    </source>
</evidence>
<dbReference type="RefSeq" id="XP_020130648.1">
    <property type="nucleotide sequence ID" value="XM_020272929.1"/>
</dbReference>
<evidence type="ECO:0000256" key="1">
    <source>
        <dbReference type="SAM" id="Coils"/>
    </source>
</evidence>
<dbReference type="OrthoDB" id="10652896at2759"/>
<dbReference type="Proteomes" id="UP000183809">
    <property type="component" value="Unassembled WGS sequence"/>
</dbReference>
<gene>
    <name evidence="3" type="ORF">BKCO1_23000122</name>
</gene>
<dbReference type="EMBL" id="MNUE01000023">
    <property type="protein sequence ID" value="OJD34388.1"/>
    <property type="molecule type" value="Genomic_DNA"/>
</dbReference>
<sequence>MDRHELTLHHSHRDVTVLCGTRRAAISARLMRAYLPAAVLSSSALLNRRNQLDLDDHIADCAPVRHGMLRPGKMQRIYSELVDILADASETTTAANSSSNAAAADAVSAALTDALARAQLEDRRTASVAAAAAASKPGATTTGHQRYRGSSVVPAVRHPRTLSAFLALADLSRTFGSRRLGAVLTAFFARHGERVVGSVADPSDDIDYGGDDYDDDDDIDDDWYDFDDVDGSGDFAGFDSSSRYVVDRRRRHRGRGQPGTSGEQLLEHPHAVLLWAWSLAVARVGSEADRRACLRGLVRARPDVLLSGRYDGFAAAALPEGDAEEVWGAVEKAMEWGGGGGVRPPLGWRQQQQQQQRRRFDGFFEGGRGRDRERDLLQERRRALLDDAAAAAAAAGGGGGMYMHEHCERRVVRSSGLAGDGGDQRPPPPPLGLETYNHRGHRFIDPDDRIAWRPRPRGCGGVDGAGRLRGALDSIRTDQRELRLDMHDVKDELDELLEQVSKLGRRDGTRPRKGRTDWQDRNIVDCCCEHLPEEHESEWVSEWWDDYY</sequence>
<feature type="coiled-coil region" evidence="1">
    <location>
        <begin position="479"/>
        <end position="506"/>
    </location>
</feature>
<evidence type="ECO:0000313" key="3">
    <source>
        <dbReference type="EMBL" id="OJD34388.1"/>
    </source>
</evidence>
<keyword evidence="4" id="KW-1185">Reference proteome</keyword>
<comment type="caution">
    <text evidence="3">The sequence shown here is derived from an EMBL/GenBank/DDBJ whole genome shotgun (WGS) entry which is preliminary data.</text>
</comment>
<accession>A0A1J9S309</accession>
<name>A0A1J9S309_9PEZI</name>